<evidence type="ECO:0000313" key="4">
    <source>
        <dbReference type="Proteomes" id="UP000823912"/>
    </source>
</evidence>
<accession>A0A9D1EAC5</accession>
<dbReference type="PROSITE" id="PS50943">
    <property type="entry name" value="HTH_CROC1"/>
    <property type="match status" value="1"/>
</dbReference>
<dbReference type="SUPFAM" id="SSF47413">
    <property type="entry name" value="lambda repressor-like DNA-binding domains"/>
    <property type="match status" value="1"/>
</dbReference>
<feature type="domain" description="HTH cro/C1-type" evidence="2">
    <location>
        <begin position="16"/>
        <end position="70"/>
    </location>
</feature>
<dbReference type="Gene3D" id="1.10.260.40">
    <property type="entry name" value="lambda repressor-like DNA-binding domains"/>
    <property type="match status" value="1"/>
</dbReference>
<dbReference type="PANTHER" id="PTHR46797">
    <property type="entry name" value="HTH-TYPE TRANSCRIPTIONAL REGULATOR"/>
    <property type="match status" value="1"/>
</dbReference>
<evidence type="ECO:0000313" key="3">
    <source>
        <dbReference type="EMBL" id="HIR71319.1"/>
    </source>
</evidence>
<dbReference type="GO" id="GO:0003700">
    <property type="term" value="F:DNA-binding transcription factor activity"/>
    <property type="evidence" value="ECO:0007669"/>
    <property type="project" value="TreeGrafter"/>
</dbReference>
<dbReference type="Proteomes" id="UP000823912">
    <property type="component" value="Unassembled WGS sequence"/>
</dbReference>
<organism evidence="3 4">
    <name type="scientific">Candidatus Pullilachnospira gallistercoris</name>
    <dbReference type="NCBI Taxonomy" id="2840911"/>
    <lineage>
        <taxon>Bacteria</taxon>
        <taxon>Bacillati</taxon>
        <taxon>Bacillota</taxon>
        <taxon>Clostridia</taxon>
        <taxon>Lachnospirales</taxon>
        <taxon>Lachnospiraceae</taxon>
        <taxon>Lachnospiraceae incertae sedis</taxon>
        <taxon>Candidatus Pullilachnospira</taxon>
    </lineage>
</organism>
<dbReference type="AlphaFoldDB" id="A0A9D1EAC5"/>
<sequence length="164" mass="18835">MIYDLEIECGVLGQRIREFCEMRGMTQYILSQKAQVSNSGLNSIVRGATKPSIYTLLRICNALGIRIQDLLVGGKKQEDEPSSYPLDRLQADELFAGTSLDERQWLYKYRYLPDVDQKKVQDYMVQLSIERWGENYDSCRYAETEEKGDWDADGGEALKDVSDI</sequence>
<reference evidence="3" key="2">
    <citation type="journal article" date="2021" name="PeerJ">
        <title>Extensive microbial diversity within the chicken gut microbiome revealed by metagenomics and culture.</title>
        <authorList>
            <person name="Gilroy R."/>
            <person name="Ravi A."/>
            <person name="Getino M."/>
            <person name="Pursley I."/>
            <person name="Horton D.L."/>
            <person name="Alikhan N.F."/>
            <person name="Baker D."/>
            <person name="Gharbi K."/>
            <person name="Hall N."/>
            <person name="Watson M."/>
            <person name="Adriaenssens E.M."/>
            <person name="Foster-Nyarko E."/>
            <person name="Jarju S."/>
            <person name="Secka A."/>
            <person name="Antonio M."/>
            <person name="Oren A."/>
            <person name="Chaudhuri R.R."/>
            <person name="La Ragione R."/>
            <person name="Hildebrand F."/>
            <person name="Pallen M.J."/>
        </authorList>
    </citation>
    <scope>NUCLEOTIDE SEQUENCE</scope>
    <source>
        <strain evidence="3">ChiSjej5B23-6657</strain>
    </source>
</reference>
<dbReference type="SMART" id="SM00530">
    <property type="entry name" value="HTH_XRE"/>
    <property type="match status" value="1"/>
</dbReference>
<name>A0A9D1EAC5_9FIRM</name>
<reference evidence="3" key="1">
    <citation type="submission" date="2020-10" db="EMBL/GenBank/DDBJ databases">
        <authorList>
            <person name="Gilroy R."/>
        </authorList>
    </citation>
    <scope>NUCLEOTIDE SEQUENCE</scope>
    <source>
        <strain evidence="3">ChiSjej5B23-6657</strain>
    </source>
</reference>
<dbReference type="InterPro" id="IPR050807">
    <property type="entry name" value="TransReg_Diox_bact_type"/>
</dbReference>
<dbReference type="GO" id="GO:0005829">
    <property type="term" value="C:cytosol"/>
    <property type="evidence" value="ECO:0007669"/>
    <property type="project" value="TreeGrafter"/>
</dbReference>
<comment type="caution">
    <text evidence="3">The sequence shown here is derived from an EMBL/GenBank/DDBJ whole genome shotgun (WGS) entry which is preliminary data.</text>
</comment>
<proteinExistence type="predicted"/>
<evidence type="ECO:0000256" key="1">
    <source>
        <dbReference type="ARBA" id="ARBA00023125"/>
    </source>
</evidence>
<dbReference type="PANTHER" id="PTHR46797:SF1">
    <property type="entry name" value="METHYLPHOSPHONATE SYNTHASE"/>
    <property type="match status" value="1"/>
</dbReference>
<dbReference type="Pfam" id="PF13443">
    <property type="entry name" value="HTH_26"/>
    <property type="match status" value="1"/>
</dbReference>
<dbReference type="EMBL" id="DVHM01000140">
    <property type="protein sequence ID" value="HIR71319.1"/>
    <property type="molecule type" value="Genomic_DNA"/>
</dbReference>
<dbReference type="CDD" id="cd00093">
    <property type="entry name" value="HTH_XRE"/>
    <property type="match status" value="1"/>
</dbReference>
<keyword evidence="1" id="KW-0238">DNA-binding</keyword>
<evidence type="ECO:0000259" key="2">
    <source>
        <dbReference type="PROSITE" id="PS50943"/>
    </source>
</evidence>
<dbReference type="GO" id="GO:0003677">
    <property type="term" value="F:DNA binding"/>
    <property type="evidence" value="ECO:0007669"/>
    <property type="project" value="UniProtKB-KW"/>
</dbReference>
<dbReference type="InterPro" id="IPR001387">
    <property type="entry name" value="Cro/C1-type_HTH"/>
</dbReference>
<dbReference type="InterPro" id="IPR010982">
    <property type="entry name" value="Lambda_DNA-bd_dom_sf"/>
</dbReference>
<gene>
    <name evidence="3" type="ORF">IAA55_08565</name>
</gene>
<protein>
    <submittedName>
        <fullName evidence="3">Helix-turn-helix domain-containing protein</fullName>
    </submittedName>
</protein>